<dbReference type="EMBL" id="JRNN01000037">
    <property type="protein sequence ID" value="KGF35616.1"/>
    <property type="molecule type" value="Genomic_DNA"/>
</dbReference>
<proteinExistence type="predicted"/>
<gene>
    <name evidence="1" type="ORF">HMPREF2137_04340</name>
</gene>
<reference evidence="1 2" key="1">
    <citation type="submission" date="2014-07" db="EMBL/GenBank/DDBJ databases">
        <authorList>
            <person name="McCorrison J."/>
            <person name="Sanka R."/>
            <person name="Torralba M."/>
            <person name="Gillis M."/>
            <person name="Haft D.H."/>
            <person name="Methe B."/>
            <person name="Sutton G."/>
            <person name="Nelson K.E."/>
        </authorList>
    </citation>
    <scope>NUCLEOTIDE SEQUENCE [LARGE SCALE GENOMIC DNA]</scope>
    <source>
        <strain evidence="1 2">DNF00853</strain>
    </source>
</reference>
<accession>A0A095ZMJ6</accession>
<comment type="caution">
    <text evidence="1">The sequence shown here is derived from an EMBL/GenBank/DDBJ whole genome shotgun (WGS) entry which is preliminary data.</text>
</comment>
<dbReference type="Proteomes" id="UP000029556">
    <property type="component" value="Unassembled WGS sequence"/>
</dbReference>
<dbReference type="AlphaFoldDB" id="A0A095ZMJ6"/>
<organism evidence="1 2">
    <name type="scientific">Hoylesella buccalis DNF00853</name>
    <dbReference type="NCBI Taxonomy" id="1401074"/>
    <lineage>
        <taxon>Bacteria</taxon>
        <taxon>Pseudomonadati</taxon>
        <taxon>Bacteroidota</taxon>
        <taxon>Bacteroidia</taxon>
        <taxon>Bacteroidales</taxon>
        <taxon>Prevotellaceae</taxon>
        <taxon>Hoylesella</taxon>
    </lineage>
</organism>
<evidence type="ECO:0000313" key="2">
    <source>
        <dbReference type="Proteomes" id="UP000029556"/>
    </source>
</evidence>
<sequence length="83" mass="9834">MSRRFASSNKFHRDPICGAFFFFPFLALSAKMTIKSLLQNVEIEKMDRQLHCYYRLPNKKNVRSVKKALYCEGKLHAFLLLYI</sequence>
<name>A0A095ZMJ6_9BACT</name>
<evidence type="ECO:0000313" key="1">
    <source>
        <dbReference type="EMBL" id="KGF35616.1"/>
    </source>
</evidence>
<protein>
    <submittedName>
        <fullName evidence="1">Uncharacterized protein</fullName>
    </submittedName>
</protein>